<proteinExistence type="inferred from homology"/>
<sequence length="129" mass="15020">MVYQLDNEEVLAFIVKAETKLKHSKALFEIEGYADSVSLSYYSMFLCAKALLIKKECNVPKTHQGLIQLFSLKYVHEDEFRYNVYKYLTNAQSDREDADYSAIDSIGEDLAKKRINQAEEFLKETKKFL</sequence>
<dbReference type="PANTHER" id="PTHR36565:SF1">
    <property type="entry name" value="UPF0332 PROTEIN TM_1000"/>
    <property type="match status" value="1"/>
</dbReference>
<accession>A0A1G5X7A8</accession>
<protein>
    <submittedName>
        <fullName evidence="3">Uncharacterized protein, contains HEPN domain, UPF0332 family</fullName>
    </submittedName>
</protein>
<dbReference type="Gene3D" id="1.20.120.330">
    <property type="entry name" value="Nucleotidyltransferases domain 2"/>
    <property type="match status" value="1"/>
</dbReference>
<evidence type="ECO:0000313" key="3">
    <source>
        <dbReference type="EMBL" id="SDA66120.1"/>
    </source>
</evidence>
<dbReference type="Proteomes" id="UP000323439">
    <property type="component" value="Unassembled WGS sequence"/>
</dbReference>
<dbReference type="PANTHER" id="PTHR36565">
    <property type="entry name" value="UPF0332 PROTEIN TM_1000"/>
    <property type="match status" value="1"/>
</dbReference>
<organism evidence="3 4">
    <name type="scientific">Methanobrevibacter millerae</name>
    <dbReference type="NCBI Taxonomy" id="230361"/>
    <lineage>
        <taxon>Archaea</taxon>
        <taxon>Methanobacteriati</taxon>
        <taxon>Methanobacteriota</taxon>
        <taxon>Methanomada group</taxon>
        <taxon>Methanobacteria</taxon>
        <taxon>Methanobacteriales</taxon>
        <taxon>Methanobacteriaceae</taxon>
        <taxon>Methanobrevibacter</taxon>
    </lineage>
</organism>
<comment type="similarity">
    <text evidence="1">Belongs to the UPF0332 family.</text>
</comment>
<keyword evidence="4" id="KW-1185">Reference proteome</keyword>
<dbReference type="Pfam" id="PF05168">
    <property type="entry name" value="HEPN"/>
    <property type="match status" value="1"/>
</dbReference>
<evidence type="ECO:0000313" key="4">
    <source>
        <dbReference type="Proteomes" id="UP000323439"/>
    </source>
</evidence>
<gene>
    <name evidence="3" type="ORF">SAMN02910315_02005</name>
</gene>
<evidence type="ECO:0000259" key="2">
    <source>
        <dbReference type="Pfam" id="PF05168"/>
    </source>
</evidence>
<dbReference type="InterPro" id="IPR007842">
    <property type="entry name" value="HEPN_dom"/>
</dbReference>
<dbReference type="EMBL" id="FMXB01000018">
    <property type="protein sequence ID" value="SDA66120.1"/>
    <property type="molecule type" value="Genomic_DNA"/>
</dbReference>
<feature type="domain" description="HEPN" evidence="2">
    <location>
        <begin position="13"/>
        <end position="126"/>
    </location>
</feature>
<evidence type="ECO:0000256" key="1">
    <source>
        <dbReference type="ARBA" id="ARBA00038248"/>
    </source>
</evidence>
<dbReference type="InterPro" id="IPR052226">
    <property type="entry name" value="UPF0332_toxin"/>
</dbReference>
<dbReference type="AlphaFoldDB" id="A0A1G5X7A8"/>
<reference evidence="3 4" key="1">
    <citation type="submission" date="2016-10" db="EMBL/GenBank/DDBJ databases">
        <authorList>
            <person name="Varghese N."/>
            <person name="Submissions S."/>
        </authorList>
    </citation>
    <scope>NUCLEOTIDE SEQUENCE [LARGE SCALE GENOMIC DNA]</scope>
    <source>
        <strain evidence="3 4">DSM 16643</strain>
    </source>
</reference>
<name>A0A1G5X7A8_9EURY</name>